<dbReference type="AlphaFoldDB" id="A0A5E7F2F8"/>
<dbReference type="Proteomes" id="UP000379480">
    <property type="component" value="Unassembled WGS sequence"/>
</dbReference>
<dbReference type="EMBL" id="CABVHY010000032">
    <property type="protein sequence ID" value="VVO33465.1"/>
    <property type="molecule type" value="Genomic_DNA"/>
</dbReference>
<sequence length="47" mass="5402">MSGLVTTSASRSIDWQHRVLMHKEVHAQLEHQPTHSLPKIARAMTKR</sequence>
<organism evidence="1 2">
    <name type="scientific">Pseudomonas fluorescens</name>
    <dbReference type="NCBI Taxonomy" id="294"/>
    <lineage>
        <taxon>Bacteria</taxon>
        <taxon>Pseudomonadati</taxon>
        <taxon>Pseudomonadota</taxon>
        <taxon>Gammaproteobacteria</taxon>
        <taxon>Pseudomonadales</taxon>
        <taxon>Pseudomonadaceae</taxon>
        <taxon>Pseudomonas</taxon>
    </lineage>
</organism>
<name>A0A5E7F2F8_PSEFL</name>
<protein>
    <submittedName>
        <fullName evidence="1">Uncharacterized protein</fullName>
    </submittedName>
</protein>
<proteinExistence type="predicted"/>
<evidence type="ECO:0000313" key="1">
    <source>
        <dbReference type="EMBL" id="VVO33465.1"/>
    </source>
</evidence>
<reference evidence="1 2" key="1">
    <citation type="submission" date="2019-09" db="EMBL/GenBank/DDBJ databases">
        <authorList>
            <person name="Chandra G."/>
            <person name="Truman W A."/>
        </authorList>
    </citation>
    <scope>NUCLEOTIDE SEQUENCE [LARGE SCALE GENOMIC DNA]</scope>
    <source>
        <strain evidence="1">PS723</strain>
    </source>
</reference>
<accession>A0A5E7F2F8</accession>
<gene>
    <name evidence="1" type="ORF">PS723_05184</name>
</gene>
<evidence type="ECO:0000313" key="2">
    <source>
        <dbReference type="Proteomes" id="UP000379480"/>
    </source>
</evidence>